<organism evidence="2 3">
    <name type="scientific">Solicola gregarius</name>
    <dbReference type="NCBI Taxonomy" id="2908642"/>
    <lineage>
        <taxon>Bacteria</taxon>
        <taxon>Bacillati</taxon>
        <taxon>Actinomycetota</taxon>
        <taxon>Actinomycetes</taxon>
        <taxon>Propionibacteriales</taxon>
        <taxon>Nocardioidaceae</taxon>
        <taxon>Solicola</taxon>
    </lineage>
</organism>
<name>A0AA46YMW5_9ACTN</name>
<dbReference type="GO" id="GO:0004806">
    <property type="term" value="F:triacylglycerol lipase activity"/>
    <property type="evidence" value="ECO:0007669"/>
    <property type="project" value="InterPro"/>
</dbReference>
<accession>A0AA46YMW5</accession>
<dbReference type="Pfam" id="PF03583">
    <property type="entry name" value="LIP"/>
    <property type="match status" value="2"/>
</dbReference>
<feature type="chain" id="PRO_5041250845" evidence="1">
    <location>
        <begin position="29"/>
        <end position="439"/>
    </location>
</feature>
<dbReference type="PANTHER" id="PTHR34853">
    <property type="match status" value="1"/>
</dbReference>
<evidence type="ECO:0000313" key="3">
    <source>
        <dbReference type="Proteomes" id="UP001164390"/>
    </source>
</evidence>
<dbReference type="PANTHER" id="PTHR34853:SF1">
    <property type="entry name" value="LIPASE 5"/>
    <property type="match status" value="1"/>
</dbReference>
<keyword evidence="3" id="KW-1185">Reference proteome</keyword>
<dbReference type="PIRSF" id="PIRSF029171">
    <property type="entry name" value="Esterase_LipA"/>
    <property type="match status" value="1"/>
</dbReference>
<feature type="signal peptide" evidence="1">
    <location>
        <begin position="1"/>
        <end position="28"/>
    </location>
</feature>
<sequence>MLRARVIALTLLGTLLAAVLVAPTQAVAAQTPASDDTFFTYSGDKPLRAYEPGAVLKSRTVPYHVAGIPTPVRVVQLLYRSADAQGRPIANATSVVLPPGPKHSTRAVAYQSFYDSLNPADNPSRIFAGDLTFGGLIANVETVFLAPLLAKGYPVIVADTEGPAADFAAGPEYGKVTLDSIRAARRSDDTGLSRHTDIGLLGYSGGAIASNWAAALAPKYAPGVNKKIVGVAEGGLLVAPAHNLKYISGTTGWAGVAAMAVAGVARAYDIDFGKYLSDRGREVMAKMQTASIANVLFQYPGLTWEQLVKPRYADPNSVPEYVRAVNRINLGSRPSPTVPMFVGQGANGILEGSPGNKPGIGPGDGVMIAGDVRTLARQYCTDGTAVKYQQYNALSHVPTALAWAPTAMSWLDDRFAGVQAPSDCGSIPKGNPLTPEKVS</sequence>
<protein>
    <submittedName>
        <fullName evidence="2">Lipase family protein</fullName>
    </submittedName>
</protein>
<dbReference type="Gene3D" id="3.40.50.1820">
    <property type="entry name" value="alpha/beta hydrolase"/>
    <property type="match status" value="1"/>
</dbReference>
<dbReference type="InterPro" id="IPR029058">
    <property type="entry name" value="AB_hydrolase_fold"/>
</dbReference>
<dbReference type="AlphaFoldDB" id="A0AA46YMW5"/>
<dbReference type="Proteomes" id="UP001164390">
    <property type="component" value="Chromosome"/>
</dbReference>
<reference evidence="2" key="1">
    <citation type="submission" date="2022-01" db="EMBL/GenBank/DDBJ databases">
        <title>Nocardioidaceae gen. sp. A5X3R13.</title>
        <authorList>
            <person name="Lopez Marin M.A."/>
            <person name="Uhlik O."/>
        </authorList>
    </citation>
    <scope>NUCLEOTIDE SEQUENCE</scope>
    <source>
        <strain evidence="2">A5X3R13</strain>
    </source>
</reference>
<dbReference type="RefSeq" id="WP_271635963.1">
    <property type="nucleotide sequence ID" value="NZ_CP094970.1"/>
</dbReference>
<proteinExistence type="predicted"/>
<dbReference type="GO" id="GO:0016042">
    <property type="term" value="P:lipid catabolic process"/>
    <property type="evidence" value="ECO:0007669"/>
    <property type="project" value="InterPro"/>
</dbReference>
<gene>
    <name evidence="2" type="ORF">L0C25_08065</name>
</gene>
<dbReference type="InterPro" id="IPR005152">
    <property type="entry name" value="Lipase_secreted"/>
</dbReference>
<evidence type="ECO:0000313" key="2">
    <source>
        <dbReference type="EMBL" id="UYM07019.1"/>
    </source>
</evidence>
<dbReference type="KEGG" id="sgrg:L0C25_08065"/>
<dbReference type="Gene3D" id="1.10.260.130">
    <property type="match status" value="1"/>
</dbReference>
<dbReference type="EMBL" id="CP094970">
    <property type="protein sequence ID" value="UYM07019.1"/>
    <property type="molecule type" value="Genomic_DNA"/>
</dbReference>
<dbReference type="SUPFAM" id="SSF53474">
    <property type="entry name" value="alpha/beta-Hydrolases"/>
    <property type="match status" value="1"/>
</dbReference>
<evidence type="ECO:0000256" key="1">
    <source>
        <dbReference type="SAM" id="SignalP"/>
    </source>
</evidence>
<keyword evidence="1" id="KW-0732">Signal</keyword>